<dbReference type="InterPro" id="IPR005824">
    <property type="entry name" value="KOW"/>
</dbReference>
<dbReference type="InterPro" id="IPR043425">
    <property type="entry name" value="NusG-like"/>
</dbReference>
<keyword evidence="3 5" id="KW-0805">Transcription regulation</keyword>
<dbReference type="HAMAP" id="MF_00948">
    <property type="entry name" value="NusG"/>
    <property type="match status" value="1"/>
</dbReference>
<comment type="similarity">
    <text evidence="5 7">Belongs to the NusG family.</text>
</comment>
<evidence type="ECO:0000256" key="5">
    <source>
        <dbReference type="HAMAP-Rule" id="MF_00948"/>
    </source>
</evidence>
<dbReference type="InterPro" id="IPR001062">
    <property type="entry name" value="Transcrpt_antiterm_NusG"/>
</dbReference>
<evidence type="ECO:0000256" key="1">
    <source>
        <dbReference type="ARBA" id="ARBA00022472"/>
    </source>
</evidence>
<gene>
    <name evidence="5" type="primary">nusG</name>
    <name evidence="10" type="ORF">CO059_02700</name>
</gene>
<dbReference type="GO" id="GO:0006353">
    <property type="term" value="P:DNA-templated transcription termination"/>
    <property type="evidence" value="ECO:0007669"/>
    <property type="project" value="UniProtKB-UniRule"/>
</dbReference>
<dbReference type="SMART" id="SM00739">
    <property type="entry name" value="KOW"/>
    <property type="match status" value="1"/>
</dbReference>
<keyword evidence="4 5" id="KW-0804">Transcription</keyword>
<dbReference type="InterPro" id="IPR014722">
    <property type="entry name" value="Rib_uL2_dom2"/>
</dbReference>
<dbReference type="Gene3D" id="3.30.70.940">
    <property type="entry name" value="NusG, N-terminal domain"/>
    <property type="match status" value="1"/>
</dbReference>
<dbReference type="FunFam" id="2.30.30.30:FF:000002">
    <property type="entry name" value="Transcription termination/antitermination factor NusG"/>
    <property type="match status" value="1"/>
</dbReference>
<dbReference type="InterPro" id="IPR006645">
    <property type="entry name" value="NGN-like_dom"/>
</dbReference>
<evidence type="ECO:0000313" key="11">
    <source>
        <dbReference type="Proteomes" id="UP000228781"/>
    </source>
</evidence>
<dbReference type="Pfam" id="PF00467">
    <property type="entry name" value="KOW"/>
    <property type="match status" value="1"/>
</dbReference>
<dbReference type="InterPro" id="IPR015869">
    <property type="entry name" value="Transcrpt_antiterm_NusG_bac_CS"/>
</dbReference>
<evidence type="ECO:0000259" key="9">
    <source>
        <dbReference type="SMART" id="SM00739"/>
    </source>
</evidence>
<evidence type="ECO:0000256" key="6">
    <source>
        <dbReference type="NCBIfam" id="TIGR00922"/>
    </source>
</evidence>
<feature type="domain" description="NusG-like N-terminal" evidence="8">
    <location>
        <begin position="4"/>
        <end position="112"/>
    </location>
</feature>
<dbReference type="PANTHER" id="PTHR30265:SF2">
    <property type="entry name" value="TRANSCRIPTION TERMINATION_ANTITERMINATION PROTEIN NUSG"/>
    <property type="match status" value="1"/>
</dbReference>
<dbReference type="GO" id="GO:0032784">
    <property type="term" value="P:regulation of DNA-templated transcription elongation"/>
    <property type="evidence" value="ECO:0007669"/>
    <property type="project" value="InterPro"/>
</dbReference>
<comment type="caution">
    <text evidence="10">The sequence shown here is derived from an EMBL/GenBank/DDBJ whole genome shotgun (WGS) entry which is preliminary data.</text>
</comment>
<evidence type="ECO:0000256" key="3">
    <source>
        <dbReference type="ARBA" id="ARBA00023015"/>
    </source>
</evidence>
<comment type="function">
    <text evidence="5 7">Participates in transcription elongation, termination and antitermination.</text>
</comment>
<dbReference type="PROSITE" id="PS01014">
    <property type="entry name" value="NUSG"/>
    <property type="match status" value="1"/>
</dbReference>
<evidence type="ECO:0000256" key="4">
    <source>
        <dbReference type="ARBA" id="ARBA00023163"/>
    </source>
</evidence>
<dbReference type="Proteomes" id="UP000228781">
    <property type="component" value="Unassembled WGS sequence"/>
</dbReference>
<dbReference type="PANTHER" id="PTHR30265">
    <property type="entry name" value="RHO-INTERACTING TRANSCRIPTION TERMINATION FACTOR NUSG"/>
    <property type="match status" value="1"/>
</dbReference>
<dbReference type="GO" id="GO:0005829">
    <property type="term" value="C:cytosol"/>
    <property type="evidence" value="ECO:0007669"/>
    <property type="project" value="UniProtKB-ARBA"/>
</dbReference>
<evidence type="ECO:0000256" key="7">
    <source>
        <dbReference type="RuleBase" id="RU000538"/>
    </source>
</evidence>
<dbReference type="PRINTS" id="PR00338">
    <property type="entry name" value="NUSGTNSCPFCT"/>
</dbReference>
<dbReference type="EMBL" id="PFSK01000040">
    <property type="protein sequence ID" value="PJC22216.1"/>
    <property type="molecule type" value="Genomic_DNA"/>
</dbReference>
<dbReference type="Gene3D" id="2.30.30.30">
    <property type="match status" value="1"/>
</dbReference>
<evidence type="ECO:0000256" key="2">
    <source>
        <dbReference type="ARBA" id="ARBA00022814"/>
    </source>
</evidence>
<feature type="domain" description="KOW" evidence="9">
    <location>
        <begin position="122"/>
        <end position="149"/>
    </location>
</feature>
<dbReference type="CDD" id="cd09891">
    <property type="entry name" value="NGN_Bact_1"/>
    <property type="match status" value="1"/>
</dbReference>
<evidence type="ECO:0000259" key="8">
    <source>
        <dbReference type="SMART" id="SM00738"/>
    </source>
</evidence>
<dbReference type="Pfam" id="PF02357">
    <property type="entry name" value="NusG"/>
    <property type="match status" value="1"/>
</dbReference>
<dbReference type="GO" id="GO:0031564">
    <property type="term" value="P:transcription antitermination"/>
    <property type="evidence" value="ECO:0007669"/>
    <property type="project" value="UniProtKB-UniRule"/>
</dbReference>
<dbReference type="AlphaFoldDB" id="A0A2M8EIB0"/>
<dbReference type="SMART" id="SM00738">
    <property type="entry name" value="NGN"/>
    <property type="match status" value="1"/>
</dbReference>
<proteinExistence type="inferred from homology"/>
<keyword evidence="1 5" id="KW-0806">Transcription termination</keyword>
<dbReference type="InterPro" id="IPR036735">
    <property type="entry name" value="NGN_dom_sf"/>
</dbReference>
<evidence type="ECO:0000313" key="10">
    <source>
        <dbReference type="EMBL" id="PJC22216.1"/>
    </source>
</evidence>
<dbReference type="GO" id="GO:0006354">
    <property type="term" value="P:DNA-templated transcription elongation"/>
    <property type="evidence" value="ECO:0007669"/>
    <property type="project" value="UniProtKB-UniRule"/>
</dbReference>
<dbReference type="InterPro" id="IPR008991">
    <property type="entry name" value="Translation_prot_SH3-like_sf"/>
</dbReference>
<reference evidence="11" key="1">
    <citation type="submission" date="2017-09" db="EMBL/GenBank/DDBJ databases">
        <title>Depth-based differentiation of microbial function through sediment-hosted aquifers and enrichment of novel symbionts in the deep terrestrial subsurface.</title>
        <authorList>
            <person name="Probst A.J."/>
            <person name="Ladd B."/>
            <person name="Jarett J.K."/>
            <person name="Geller-Mcgrath D.E."/>
            <person name="Sieber C.M.K."/>
            <person name="Emerson J.B."/>
            <person name="Anantharaman K."/>
            <person name="Thomas B.C."/>
            <person name="Malmstrom R."/>
            <person name="Stieglmeier M."/>
            <person name="Klingl A."/>
            <person name="Woyke T."/>
            <person name="Ryan C.M."/>
            <person name="Banfield J.F."/>
        </authorList>
    </citation>
    <scope>NUCLEOTIDE SEQUENCE [LARGE SCALE GENOMIC DNA]</scope>
</reference>
<dbReference type="SUPFAM" id="SSF82679">
    <property type="entry name" value="N-utilization substance G protein NusG, N-terminal domain"/>
    <property type="match status" value="1"/>
</dbReference>
<name>A0A2M8EIB0_UNCKA</name>
<dbReference type="NCBIfam" id="TIGR00922">
    <property type="entry name" value="nusG"/>
    <property type="match status" value="1"/>
</dbReference>
<keyword evidence="2 5" id="KW-0889">Transcription antitermination</keyword>
<dbReference type="InterPro" id="IPR047050">
    <property type="entry name" value="NGN"/>
</dbReference>
<dbReference type="SUPFAM" id="SSF50104">
    <property type="entry name" value="Translation proteins SH3-like domain"/>
    <property type="match status" value="1"/>
</dbReference>
<accession>A0A2M8EIB0</accession>
<protein>
    <recommendedName>
        <fullName evidence="5 6">Transcription termination/antitermination protein NusG</fullName>
    </recommendedName>
</protein>
<sequence length="176" mass="19659">MEQEAHWFIIHTSSGHEAKVAGTLRQRVESFGMKNLIQEILVPTCEKVVISDGKKKTIRERLFPGYVMVKMVLTNDTWTVVRNTTGVTGFVGAGARPTSLPPNEVDAILRFTRLEAPKLEVSFKEGETVKIIDGPFTDFLGKVEEIDGEKGKVKVLISIFGRETPVELDFLQVSRL</sequence>
<dbReference type="CDD" id="cd06091">
    <property type="entry name" value="KOW_NusG"/>
    <property type="match status" value="1"/>
</dbReference>
<organism evidence="10 11">
    <name type="scientific">candidate division WWE3 bacterium CG_4_9_14_0_2_um_filter_48_10</name>
    <dbReference type="NCBI Taxonomy" id="1975078"/>
    <lineage>
        <taxon>Bacteria</taxon>
        <taxon>Katanobacteria</taxon>
    </lineage>
</organism>